<feature type="compositionally biased region" description="Polar residues" evidence="4">
    <location>
        <begin position="401"/>
        <end position="427"/>
    </location>
</feature>
<dbReference type="Gene3D" id="2.30.30.40">
    <property type="entry name" value="SH3 Domains"/>
    <property type="match status" value="1"/>
</dbReference>
<reference evidence="6" key="1">
    <citation type="submission" date="2020-05" db="EMBL/GenBank/DDBJ databases">
        <title>Phylogenomic resolution of chytrid fungi.</title>
        <authorList>
            <person name="Stajich J.E."/>
            <person name="Amses K."/>
            <person name="Simmons R."/>
            <person name="Seto K."/>
            <person name="Myers J."/>
            <person name="Bonds A."/>
            <person name="Quandt C.A."/>
            <person name="Barry K."/>
            <person name="Liu P."/>
            <person name="Grigoriev I."/>
            <person name="Longcore J.E."/>
            <person name="James T.Y."/>
        </authorList>
    </citation>
    <scope>NUCLEOTIDE SEQUENCE</scope>
    <source>
        <strain evidence="6">JEL0476</strain>
    </source>
</reference>
<evidence type="ECO:0000256" key="3">
    <source>
        <dbReference type="SAM" id="Coils"/>
    </source>
</evidence>
<dbReference type="PROSITE" id="PS50002">
    <property type="entry name" value="SH3"/>
    <property type="match status" value="1"/>
</dbReference>
<organism evidence="6 7">
    <name type="scientific">Clydaea vesicula</name>
    <dbReference type="NCBI Taxonomy" id="447962"/>
    <lineage>
        <taxon>Eukaryota</taxon>
        <taxon>Fungi</taxon>
        <taxon>Fungi incertae sedis</taxon>
        <taxon>Chytridiomycota</taxon>
        <taxon>Chytridiomycota incertae sedis</taxon>
        <taxon>Chytridiomycetes</taxon>
        <taxon>Lobulomycetales</taxon>
        <taxon>Lobulomycetaceae</taxon>
        <taxon>Clydaea</taxon>
    </lineage>
</organism>
<evidence type="ECO:0000256" key="4">
    <source>
        <dbReference type="SAM" id="MobiDB-lite"/>
    </source>
</evidence>
<dbReference type="Gene3D" id="2.60.40.640">
    <property type="match status" value="1"/>
</dbReference>
<keyword evidence="3" id="KW-0175">Coiled coil</keyword>
<sequence length="614" mass="69893">MSPITNIQLIQTGPNAVFNDFIIEAGWGKAVSLTGKILLTIRKPLKDAKITAIFIGTSSTKWIGNRPPESEDKKIPLTYSKNFFESFTSIRDPRILKKNKFSTELSPLKNIEDSSLIPLDIPFSIDLPASTDFPQSTKDSRASVLYNLKVVVNWQNNAFKKNFLETSCEVIMLLPDWARKKLISQDLPLSHHLPFTMGKCDVILDIPKRILSPKEYLSADVLIRSIPAGKSLRYVDVSLRSTLELKGPHGIGSIVNFTRPLSEERDIPYSQPDGKRLSITGEWKKNFKLMVDETLAKPTINSLLFSVKTVFRVEIVLDDNPIPNVVFEIPVTILSLQENNSFIFSNTEEEEGSTSATINSKTLSLDSSVASLRNLFTQKIPSRRSTFSMRSRSSSPTKTSGNRYSQNYSNDSLPSSLNEGSLYSPRNSLDYPLSPRDSSPSTPVNLYEIMEEEYFEDNLVEYNRERRPSLAEQKLDELMSEILPYRRKSVDMAYKPSFNYQELNSKFCQQKKKNSLIFLDNQLKELEEFVAENEREINEKLKRFEYHPRQSSSINAESLKKYRVVYPYQPKKNDELELKLGDIVAVKKIYPDGWALGYNLTSMMEGAVPVVNMC</sequence>
<evidence type="ECO:0000256" key="2">
    <source>
        <dbReference type="PROSITE-ProRule" id="PRU00192"/>
    </source>
</evidence>
<evidence type="ECO:0000256" key="1">
    <source>
        <dbReference type="ARBA" id="ARBA00022443"/>
    </source>
</evidence>
<dbReference type="SUPFAM" id="SSF50044">
    <property type="entry name" value="SH3-domain"/>
    <property type="match status" value="1"/>
</dbReference>
<feature type="region of interest" description="Disordered" evidence="4">
    <location>
        <begin position="383"/>
        <end position="442"/>
    </location>
</feature>
<feature type="coiled-coil region" evidence="3">
    <location>
        <begin position="516"/>
        <end position="543"/>
    </location>
</feature>
<dbReference type="InterPro" id="IPR014752">
    <property type="entry name" value="Arrestin-like_C"/>
</dbReference>
<feature type="domain" description="SH3" evidence="5">
    <location>
        <begin position="557"/>
        <end position="614"/>
    </location>
</feature>
<dbReference type="AlphaFoldDB" id="A0AAD5TTN0"/>
<dbReference type="InterPro" id="IPR036028">
    <property type="entry name" value="SH3-like_dom_sf"/>
</dbReference>
<dbReference type="EMBL" id="JADGJW010001624">
    <property type="protein sequence ID" value="KAJ3202090.1"/>
    <property type="molecule type" value="Genomic_DNA"/>
</dbReference>
<gene>
    <name evidence="6" type="ORF">HK099_001996</name>
</gene>
<evidence type="ECO:0000259" key="5">
    <source>
        <dbReference type="PROSITE" id="PS50002"/>
    </source>
</evidence>
<evidence type="ECO:0000313" key="7">
    <source>
        <dbReference type="Proteomes" id="UP001211065"/>
    </source>
</evidence>
<keyword evidence="1 2" id="KW-0728">SH3 domain</keyword>
<dbReference type="InterPro" id="IPR001452">
    <property type="entry name" value="SH3_domain"/>
</dbReference>
<comment type="caution">
    <text evidence="6">The sequence shown here is derived from an EMBL/GenBank/DDBJ whole genome shotgun (WGS) entry which is preliminary data.</text>
</comment>
<keyword evidence="7" id="KW-1185">Reference proteome</keyword>
<name>A0AAD5TTN0_9FUNG</name>
<proteinExistence type="predicted"/>
<feature type="compositionally biased region" description="Low complexity" evidence="4">
    <location>
        <begin position="383"/>
        <end position="400"/>
    </location>
</feature>
<dbReference type="Pfam" id="PF14604">
    <property type="entry name" value="SH3_9"/>
    <property type="match status" value="1"/>
</dbReference>
<dbReference type="Proteomes" id="UP001211065">
    <property type="component" value="Unassembled WGS sequence"/>
</dbReference>
<evidence type="ECO:0000313" key="6">
    <source>
        <dbReference type="EMBL" id="KAJ3202090.1"/>
    </source>
</evidence>
<feature type="non-terminal residue" evidence="6">
    <location>
        <position position="614"/>
    </location>
</feature>
<protein>
    <recommendedName>
        <fullName evidence="5">SH3 domain-containing protein</fullName>
    </recommendedName>
</protein>
<accession>A0AAD5TTN0</accession>